<evidence type="ECO:0000313" key="4">
    <source>
        <dbReference type="Proteomes" id="UP000522333"/>
    </source>
</evidence>
<feature type="signal peptide" evidence="1">
    <location>
        <begin position="1"/>
        <end position="22"/>
    </location>
</feature>
<feature type="domain" description="EAL" evidence="2">
    <location>
        <begin position="744"/>
        <end position="999"/>
    </location>
</feature>
<dbReference type="Proteomes" id="UP000522333">
    <property type="component" value="Unassembled WGS sequence"/>
</dbReference>
<dbReference type="InterPro" id="IPR000160">
    <property type="entry name" value="GGDEF_dom"/>
</dbReference>
<dbReference type="InterPro" id="IPR001633">
    <property type="entry name" value="EAL_dom"/>
</dbReference>
<dbReference type="InterPro" id="IPR043128">
    <property type="entry name" value="Rev_trsase/Diguanyl_cyclase"/>
</dbReference>
<accession>A0A848C9N2</accession>
<dbReference type="InterPro" id="IPR029787">
    <property type="entry name" value="Nucleotide_cyclase"/>
</dbReference>
<protein>
    <submittedName>
        <fullName evidence="3">EAL domain-containing protein</fullName>
    </submittedName>
</protein>
<proteinExistence type="predicted"/>
<keyword evidence="1" id="KW-0732">Signal</keyword>
<dbReference type="PANTHER" id="PTHR33121">
    <property type="entry name" value="CYCLIC DI-GMP PHOSPHODIESTERASE PDEF"/>
    <property type="match status" value="1"/>
</dbReference>
<comment type="caution">
    <text evidence="3">The sequence shown here is derived from an EMBL/GenBank/DDBJ whole genome shotgun (WGS) entry which is preliminary data.</text>
</comment>
<sequence length="1003" mass="113365">MLRTLLLFLLCLLLPVPLGALAAASSGKTPVQAETSLPLNRTTFHFFSPEDIAANYKASKIIRVGYFDQHGVFEGEGEHLSGYAVALLTAISRYTGWEYKWVKIRFDELAQRLDDGTIDLSCGISFTPERSRLYSFSKLRAGYENTCLHVSSMSDIYYMDLDAFNGMRIGFFNDSQQYVVMTRFAAQNGFSFTPVFFEESYEMAQALAEGRIDGYVDGVLRGNGTKVVATISTDPFFFVTRKDDMEVMAPLNEAMLQILLNHPSYLARLYDSYLNISSDMPVVFTRSECRWLATKPAIRVAYSREQDMMDPEFGGNFLYAFLKMLERQSGIRFEFLPQPSYDACLKALADGTADIMPDVYPQLSFLRSQNIFSGRPFYNAPITVVGRLHDKNIPGQSCTVGFTREMRSVMLAYQSAYPEDTPKIFPNIDACRKAFEKGEVDVYLWPYPAASLQDDPPKDELLLPTRAMYPMALGISPHASPFVTSVLDKVITSTTTATIDALLLSAAPDSLLDVIRRFLRRNLVETLCGLGLLLGLIMLLVMRHNRRRLADLRAAALTDPVTQGPNRARFLIDAAKILQKDPRRYYLSTINIRKLKLINRACGLRTGDSLIRFCNREFALRSRQGELAAYSGSGQYLLLWRCPDETTFTQRMEELFSVADMARKLYQRPVSFSCGVYVIRNDADMEEHEPQPTSGAGKNINESERFVSRYLLYAETAEASIASGGYRSQFLIYNELIGARQLKANDIENRMVNALEHGEFTVFMQPQVCLADRKLLGAEALIRWQGPDGKMVYPDEFIPLFEQNGFIRELDLFVLDTVCAWIRRHLDEGKKVPPISINQSKALFFHDNYVETVLGIAARHDVPAHLLHVEVTESMAWLDEEAFIRTLDALRRAGIGLSLDDFGKGYSSMAMLHSFGFDTIKLDRAFLAPGQEKQRSVWIIISSLVDMARRLGIEILCEGVETEDQLQKLLASHCKYGQGYLFSPPMDLETFDAYVDAHELERK</sequence>
<dbReference type="InterPro" id="IPR001638">
    <property type="entry name" value="Solute-binding_3/MltF_N"/>
</dbReference>
<dbReference type="GO" id="GO:0071111">
    <property type="term" value="F:cyclic-guanylate-specific phosphodiesterase activity"/>
    <property type="evidence" value="ECO:0007669"/>
    <property type="project" value="InterPro"/>
</dbReference>
<name>A0A848C9N2_9BACT</name>
<dbReference type="SUPFAM" id="SSF53850">
    <property type="entry name" value="Periplasmic binding protein-like II"/>
    <property type="match status" value="2"/>
</dbReference>
<dbReference type="SMART" id="SM00267">
    <property type="entry name" value="GGDEF"/>
    <property type="match status" value="1"/>
</dbReference>
<dbReference type="SMART" id="SM00052">
    <property type="entry name" value="EAL"/>
    <property type="match status" value="1"/>
</dbReference>
<gene>
    <name evidence="3" type="ORF">HF854_02210</name>
</gene>
<dbReference type="SUPFAM" id="SSF141868">
    <property type="entry name" value="EAL domain-like"/>
    <property type="match status" value="1"/>
</dbReference>
<dbReference type="Pfam" id="PF00497">
    <property type="entry name" value="SBP_bac_3"/>
    <property type="match status" value="1"/>
</dbReference>
<organism evidence="3 4">
    <name type="scientific">Desulfovibrio piger</name>
    <dbReference type="NCBI Taxonomy" id="901"/>
    <lineage>
        <taxon>Bacteria</taxon>
        <taxon>Pseudomonadati</taxon>
        <taxon>Thermodesulfobacteriota</taxon>
        <taxon>Desulfovibrionia</taxon>
        <taxon>Desulfovibrionales</taxon>
        <taxon>Desulfovibrionaceae</taxon>
        <taxon>Desulfovibrio</taxon>
    </lineage>
</organism>
<dbReference type="InterPro" id="IPR035919">
    <property type="entry name" value="EAL_sf"/>
</dbReference>
<dbReference type="InterPro" id="IPR050706">
    <property type="entry name" value="Cyclic-di-GMP_PDE-like"/>
</dbReference>
<dbReference type="PANTHER" id="PTHR33121:SF70">
    <property type="entry name" value="SIGNALING PROTEIN YKOW"/>
    <property type="match status" value="1"/>
</dbReference>
<evidence type="ECO:0000259" key="2">
    <source>
        <dbReference type="PROSITE" id="PS50883"/>
    </source>
</evidence>
<dbReference type="RefSeq" id="WP_168934806.1">
    <property type="nucleotide sequence ID" value="NZ_JABAFY010000004.1"/>
</dbReference>
<dbReference type="Pfam" id="PF00990">
    <property type="entry name" value="GGDEF"/>
    <property type="match status" value="1"/>
</dbReference>
<evidence type="ECO:0000313" key="3">
    <source>
        <dbReference type="EMBL" id="NME51365.1"/>
    </source>
</evidence>
<dbReference type="Pfam" id="PF00563">
    <property type="entry name" value="EAL"/>
    <property type="match status" value="1"/>
</dbReference>
<dbReference type="Gene3D" id="3.40.190.10">
    <property type="entry name" value="Periplasmic binding protein-like II"/>
    <property type="match status" value="4"/>
</dbReference>
<dbReference type="PROSITE" id="PS50883">
    <property type="entry name" value="EAL"/>
    <property type="match status" value="1"/>
</dbReference>
<feature type="chain" id="PRO_5032358885" evidence="1">
    <location>
        <begin position="23"/>
        <end position="1003"/>
    </location>
</feature>
<dbReference type="CDD" id="cd01948">
    <property type="entry name" value="EAL"/>
    <property type="match status" value="1"/>
</dbReference>
<dbReference type="Gene3D" id="3.30.70.270">
    <property type="match status" value="1"/>
</dbReference>
<dbReference type="SUPFAM" id="SSF55073">
    <property type="entry name" value="Nucleotide cyclase"/>
    <property type="match status" value="1"/>
</dbReference>
<dbReference type="Gene3D" id="3.20.20.450">
    <property type="entry name" value="EAL domain"/>
    <property type="match status" value="1"/>
</dbReference>
<evidence type="ECO:0000256" key="1">
    <source>
        <dbReference type="SAM" id="SignalP"/>
    </source>
</evidence>
<reference evidence="3 4" key="1">
    <citation type="submission" date="2020-04" db="EMBL/GenBank/DDBJ databases">
        <authorList>
            <person name="Hitch T.C.A."/>
            <person name="Wylensek D."/>
            <person name="Clavel T."/>
        </authorList>
    </citation>
    <scope>NUCLEOTIDE SEQUENCE [LARGE SCALE GENOMIC DNA]</scope>
    <source>
        <strain evidence="3 4">PG-251-APC-1</strain>
    </source>
</reference>
<dbReference type="EMBL" id="JABAFY010000004">
    <property type="protein sequence ID" value="NME51365.1"/>
    <property type="molecule type" value="Genomic_DNA"/>
</dbReference>
<dbReference type="AlphaFoldDB" id="A0A848C9N2"/>